<dbReference type="AlphaFoldDB" id="A0A3B6W283"/>
<dbReference type="SUPFAM" id="SSF54631">
    <property type="entry name" value="CBS-domain pair"/>
    <property type="match status" value="1"/>
</dbReference>
<dbReference type="SUPFAM" id="SSF56176">
    <property type="entry name" value="FAD-binding/transporter-associated domain-like"/>
    <property type="match status" value="1"/>
</dbReference>
<keyword evidence="1" id="KW-0677">Repeat</keyword>
<accession>A0A3B6W283</accession>
<feature type="region of interest" description="Disordered" evidence="4">
    <location>
        <begin position="264"/>
        <end position="283"/>
    </location>
</feature>
<dbReference type="SMART" id="SM00116">
    <property type="entry name" value="CBS"/>
    <property type="match status" value="2"/>
</dbReference>
<sequence>MPIKKILKKIVKKNKDNYNDKSHYINLSLLTEEEREIVINTIELKSKNVKDIMIPRVDVNMLHIDTSYEKVIKAFNRDRNSRIPVYKDGIDDIVGVLYVKDLVDIDEKTFNLKKIIHKPFFVPISISLMELLKNFRTKQIHIAMVVDEYGGFSGIVSMEDVLEEIVGDIRDEFDEDDDEEVKSNDDGSFLVDARMRIEEINKYGIIPDIPDDDADTVGGFLFSYLGRLPKRNEAIKYNGYSFTVVGKSGNIVTKIRIEKLNNTNEEAEEENKEDEDNIENDDI</sequence>
<dbReference type="EMBL" id="CP002873">
    <property type="protein sequence ID" value="AGA66927.1"/>
    <property type="molecule type" value="Genomic_DNA"/>
</dbReference>
<dbReference type="PANTHER" id="PTHR22777:SF17">
    <property type="entry name" value="UPF0053 PROTEIN SLL0260"/>
    <property type="match status" value="1"/>
</dbReference>
<dbReference type="PROSITE" id="PS51371">
    <property type="entry name" value="CBS"/>
    <property type="match status" value="2"/>
</dbReference>
<keyword evidence="7" id="KW-1185">Reference proteome</keyword>
<dbReference type="PANTHER" id="PTHR22777">
    <property type="entry name" value="HEMOLYSIN-RELATED"/>
    <property type="match status" value="1"/>
</dbReference>
<dbReference type="GO" id="GO:0050660">
    <property type="term" value="F:flavin adenine dinucleotide binding"/>
    <property type="evidence" value="ECO:0007669"/>
    <property type="project" value="InterPro"/>
</dbReference>
<dbReference type="InterPro" id="IPR036318">
    <property type="entry name" value="FAD-bd_PCMH-like_sf"/>
</dbReference>
<feature type="domain" description="CBS" evidence="5">
    <location>
        <begin position="115"/>
        <end position="172"/>
    </location>
</feature>
<feature type="compositionally biased region" description="Acidic residues" evidence="4">
    <location>
        <begin position="265"/>
        <end position="283"/>
    </location>
</feature>
<dbReference type="InterPro" id="IPR016169">
    <property type="entry name" value="FAD-bd_PCMH_sub2"/>
</dbReference>
<evidence type="ECO:0000313" key="7">
    <source>
        <dbReference type="Proteomes" id="UP000010793"/>
    </source>
</evidence>
<dbReference type="Gene3D" id="3.30.465.10">
    <property type="match status" value="1"/>
</dbReference>
<dbReference type="InterPro" id="IPR000644">
    <property type="entry name" value="CBS_dom"/>
</dbReference>
<gene>
    <name evidence="6" type="ORF">BPP43_08680</name>
</gene>
<dbReference type="InterPro" id="IPR005170">
    <property type="entry name" value="Transptr-assoc_dom"/>
</dbReference>
<proteinExistence type="predicted"/>
<protein>
    <submittedName>
        <fullName evidence="6">Hemolysin C</fullName>
    </submittedName>
</protein>
<keyword evidence="2 3" id="KW-0129">CBS domain</keyword>
<dbReference type="Pfam" id="PF00571">
    <property type="entry name" value="CBS"/>
    <property type="match status" value="2"/>
</dbReference>
<evidence type="ECO:0000256" key="1">
    <source>
        <dbReference type="ARBA" id="ARBA00022737"/>
    </source>
</evidence>
<feature type="domain" description="CBS" evidence="5">
    <location>
        <begin position="53"/>
        <end position="114"/>
    </location>
</feature>
<dbReference type="FunFam" id="3.10.580.10:FF:000002">
    <property type="entry name" value="Magnesium/cobalt efflux protein CorC"/>
    <property type="match status" value="1"/>
</dbReference>
<dbReference type="Proteomes" id="UP000010793">
    <property type="component" value="Chromosome"/>
</dbReference>
<dbReference type="GeneID" id="56439852"/>
<dbReference type="InterPro" id="IPR044751">
    <property type="entry name" value="Ion_transp-like_CBS"/>
</dbReference>
<name>A0A3B6W283_BRAPL</name>
<dbReference type="Gene3D" id="3.10.580.10">
    <property type="entry name" value="CBS-domain"/>
    <property type="match status" value="1"/>
</dbReference>
<evidence type="ECO:0000313" key="6">
    <source>
        <dbReference type="EMBL" id="AGA66927.1"/>
    </source>
</evidence>
<reference evidence="6 7" key="1">
    <citation type="journal article" date="2013" name="Genome Announc.">
        <title>Complete Genome Sequence of the Porcine Strain Brachyspira pilosicoli P43/6/78(T.).</title>
        <authorList>
            <person name="Lin C."/>
            <person name="den Bakker H.C."/>
            <person name="Suzuki H."/>
            <person name="Lefebure T."/>
            <person name="Ponnala L."/>
            <person name="Sun Q."/>
            <person name="Stanhope M.J."/>
            <person name="Wiedmann M."/>
            <person name="Duhamel G.E."/>
        </authorList>
    </citation>
    <scope>NUCLEOTIDE SEQUENCE [LARGE SCALE GENOMIC DNA]</scope>
    <source>
        <strain evidence="6 7">P43/6/78</strain>
    </source>
</reference>
<organism evidence="6 7">
    <name type="scientific">Brachyspira pilosicoli P43/6/78</name>
    <dbReference type="NCBI Taxonomy" id="1042417"/>
    <lineage>
        <taxon>Bacteria</taxon>
        <taxon>Pseudomonadati</taxon>
        <taxon>Spirochaetota</taxon>
        <taxon>Spirochaetia</taxon>
        <taxon>Brachyspirales</taxon>
        <taxon>Brachyspiraceae</taxon>
        <taxon>Brachyspira</taxon>
    </lineage>
</organism>
<dbReference type="InterPro" id="IPR046342">
    <property type="entry name" value="CBS_dom_sf"/>
</dbReference>
<evidence type="ECO:0000256" key="4">
    <source>
        <dbReference type="SAM" id="MobiDB-lite"/>
    </source>
</evidence>
<dbReference type="SMART" id="SM01091">
    <property type="entry name" value="CorC_HlyC"/>
    <property type="match status" value="1"/>
</dbReference>
<evidence type="ECO:0000259" key="5">
    <source>
        <dbReference type="PROSITE" id="PS51371"/>
    </source>
</evidence>
<dbReference type="CDD" id="cd04590">
    <property type="entry name" value="CBS_pair_CorC_HlyC_assoc"/>
    <property type="match status" value="1"/>
</dbReference>
<dbReference type="RefSeq" id="WP_015274669.1">
    <property type="nucleotide sequence ID" value="NC_019908.1"/>
</dbReference>
<dbReference type="KEGG" id="bpip:BPP43_08680"/>
<evidence type="ECO:0000256" key="2">
    <source>
        <dbReference type="ARBA" id="ARBA00023122"/>
    </source>
</evidence>
<dbReference type="Pfam" id="PF03471">
    <property type="entry name" value="CorC_HlyC"/>
    <property type="match status" value="1"/>
</dbReference>
<dbReference type="GO" id="GO:0005886">
    <property type="term" value="C:plasma membrane"/>
    <property type="evidence" value="ECO:0007669"/>
    <property type="project" value="TreeGrafter"/>
</dbReference>
<evidence type="ECO:0000256" key="3">
    <source>
        <dbReference type="PROSITE-ProRule" id="PRU00703"/>
    </source>
</evidence>